<comment type="caution">
    <text evidence="3">The sequence shown here is derived from an EMBL/GenBank/DDBJ whole genome shotgun (WGS) entry which is preliminary data.</text>
</comment>
<sequence>MITLKNNFTMAIGLFFSFNLILTFPSLSQITEATYDRASYFLTNSIQKEVYHLEVIPTWLEGEKLFVHSAFTEKGKRFFTTDAKTFETTEAFDPVVLAELIQSKTGETLDHKDLPITFTGVRNSHIVTFRWRNQEWVWNTKENSLSALPINSRNEMESFSPDRKWKAYTRNYNLYVQNLETGQETQLSTQGKKGLEYASYYGWSDLIEGENGERPDRFMVQWSPDSKKIFTQIVDLRLAEKMYLLDFSKEEKFRPDLLSYYRGSPGDSTVVMYVPVIFDLEKKEEKRIPELSVPHFIGIQLRWSDDSRSLSGFHFPRGYKEFHLLEIQTSDLSIRKIYSESSPTHINRDNIFRKLKNDQFLLGSEKSGWNQLYLMDWKTGKEIFPLTSGEYVVNKLTFLDESKGVLYFEASGKEPGRNPYFNHLYSVNLDGSNLKLLTPENAFHELSISPSGRYAVDNYSTVNQPTQSVLIDLATGNQLAKISEADITNLKKRGYQFPVPFTATAKDQKTEIHAVYFLPTNFNPKKKYPIIDYTYTGPHTSTVPKTFKSGLMGHQQPMAELGFVVVTVDGLGGFGRSKAFADVSYRNLGDGTTDHVLAITQLASKNRFLDISRVGIFGHSAGGYDAARAMLLHPDFYKVGVASAGDHDFRMEKAWWPEMYMGYPVGDYYHEQSNITNAAKLKGHLLLAHGGIDENVNPSATFKFAEELIKAGKDFDLFIWPSRNHSFGRPPGDYFTKKRWDYFIEHLLGEKPLRHYMLPQVSY</sequence>
<evidence type="ECO:0000313" key="3">
    <source>
        <dbReference type="EMBL" id="MFC5190525.1"/>
    </source>
</evidence>
<dbReference type="InterPro" id="IPR001375">
    <property type="entry name" value="Peptidase_S9_cat"/>
</dbReference>
<keyword evidence="4" id="KW-1185">Reference proteome</keyword>
<dbReference type="SUPFAM" id="SSF82171">
    <property type="entry name" value="DPP6 N-terminal domain-like"/>
    <property type="match status" value="1"/>
</dbReference>
<dbReference type="SUPFAM" id="SSF53474">
    <property type="entry name" value="alpha/beta-Hydrolases"/>
    <property type="match status" value="1"/>
</dbReference>
<dbReference type="InterPro" id="IPR050278">
    <property type="entry name" value="Serine_Prot_S9B/DPPIV"/>
</dbReference>
<evidence type="ECO:0000259" key="2">
    <source>
        <dbReference type="Pfam" id="PF00930"/>
    </source>
</evidence>
<proteinExistence type="predicted"/>
<dbReference type="PANTHER" id="PTHR11731:SF118">
    <property type="entry name" value="BLR1971 PROTEIN"/>
    <property type="match status" value="1"/>
</dbReference>
<dbReference type="Pfam" id="PF00326">
    <property type="entry name" value="Peptidase_S9"/>
    <property type="match status" value="1"/>
</dbReference>
<evidence type="ECO:0000313" key="4">
    <source>
        <dbReference type="Proteomes" id="UP001596163"/>
    </source>
</evidence>
<protein>
    <submittedName>
        <fullName evidence="3">DPP IV N-terminal domain-containing protein</fullName>
    </submittedName>
</protein>
<evidence type="ECO:0000259" key="1">
    <source>
        <dbReference type="Pfam" id="PF00326"/>
    </source>
</evidence>
<feature type="domain" description="Peptidase S9 prolyl oligopeptidase catalytic" evidence="1">
    <location>
        <begin position="554"/>
        <end position="747"/>
    </location>
</feature>
<dbReference type="InterPro" id="IPR029058">
    <property type="entry name" value="AB_hydrolase_fold"/>
</dbReference>
<organism evidence="3 4">
    <name type="scientific">Algoriphagus aquatilis</name>
    <dbReference type="NCBI Taxonomy" id="490186"/>
    <lineage>
        <taxon>Bacteria</taxon>
        <taxon>Pseudomonadati</taxon>
        <taxon>Bacteroidota</taxon>
        <taxon>Cytophagia</taxon>
        <taxon>Cytophagales</taxon>
        <taxon>Cyclobacteriaceae</taxon>
        <taxon>Algoriphagus</taxon>
    </lineage>
</organism>
<name>A0ABW0BTB4_9BACT</name>
<dbReference type="InterPro" id="IPR002469">
    <property type="entry name" value="Peptidase_S9B_N"/>
</dbReference>
<dbReference type="Proteomes" id="UP001596163">
    <property type="component" value="Unassembled WGS sequence"/>
</dbReference>
<dbReference type="EMBL" id="JBHSKS010000001">
    <property type="protein sequence ID" value="MFC5190525.1"/>
    <property type="molecule type" value="Genomic_DNA"/>
</dbReference>
<feature type="domain" description="Dipeptidylpeptidase IV N-terminal" evidence="2">
    <location>
        <begin position="132"/>
        <end position="465"/>
    </location>
</feature>
<gene>
    <name evidence="3" type="ORF">ACFPIK_02010</name>
</gene>
<reference evidence="4" key="1">
    <citation type="journal article" date="2019" name="Int. J. Syst. Evol. Microbiol.">
        <title>The Global Catalogue of Microorganisms (GCM) 10K type strain sequencing project: providing services to taxonomists for standard genome sequencing and annotation.</title>
        <authorList>
            <consortium name="The Broad Institute Genomics Platform"/>
            <consortium name="The Broad Institute Genome Sequencing Center for Infectious Disease"/>
            <person name="Wu L."/>
            <person name="Ma J."/>
        </authorList>
    </citation>
    <scope>NUCLEOTIDE SEQUENCE [LARGE SCALE GENOMIC DNA]</scope>
    <source>
        <strain evidence="4">CGMCC 1.7030</strain>
    </source>
</reference>
<dbReference type="PANTHER" id="PTHR11731">
    <property type="entry name" value="PROTEASE FAMILY S9B,C DIPEPTIDYL-PEPTIDASE IV-RELATED"/>
    <property type="match status" value="1"/>
</dbReference>
<dbReference type="Gene3D" id="2.140.10.30">
    <property type="entry name" value="Dipeptidylpeptidase IV, N-terminal domain"/>
    <property type="match status" value="1"/>
</dbReference>
<accession>A0ABW0BTB4</accession>
<dbReference type="RefSeq" id="WP_377911684.1">
    <property type="nucleotide sequence ID" value="NZ_JBHSKS010000001.1"/>
</dbReference>
<dbReference type="Gene3D" id="3.40.50.1820">
    <property type="entry name" value="alpha/beta hydrolase"/>
    <property type="match status" value="1"/>
</dbReference>
<dbReference type="Pfam" id="PF00930">
    <property type="entry name" value="DPPIV_N"/>
    <property type="match status" value="1"/>
</dbReference>